<evidence type="ECO:0000313" key="2">
    <source>
        <dbReference type="Proteomes" id="UP000285310"/>
    </source>
</evidence>
<dbReference type="NCBIfam" id="TIGR03134">
    <property type="entry name" value="malonate_gamma"/>
    <property type="match status" value="1"/>
</dbReference>
<organism evidence="1 2">
    <name type="scientific">Salinisphaera japonica YTM-1</name>
    <dbReference type="NCBI Taxonomy" id="1209778"/>
    <lineage>
        <taxon>Bacteria</taxon>
        <taxon>Pseudomonadati</taxon>
        <taxon>Pseudomonadota</taxon>
        <taxon>Gammaproteobacteria</taxon>
        <taxon>Salinisphaerales</taxon>
        <taxon>Salinisphaeraceae</taxon>
        <taxon>Salinisphaera</taxon>
    </lineage>
</organism>
<reference evidence="1 2" key="1">
    <citation type="submission" date="2013-10" db="EMBL/GenBank/DDBJ databases">
        <title>Salinisphaera japonica YTM-1 Genome Sequencing.</title>
        <authorList>
            <person name="Lai Q."/>
            <person name="Li C."/>
            <person name="Shao Z."/>
        </authorList>
    </citation>
    <scope>NUCLEOTIDE SEQUENCE [LARGE SCALE GENOMIC DNA]</scope>
    <source>
        <strain evidence="1 2">YTM-1</strain>
    </source>
</reference>
<dbReference type="Proteomes" id="UP000285310">
    <property type="component" value="Unassembled WGS sequence"/>
</dbReference>
<keyword evidence="2" id="KW-1185">Reference proteome</keyword>
<dbReference type="EMBL" id="AYKG01000023">
    <property type="protein sequence ID" value="ROO28132.1"/>
    <property type="molecule type" value="Genomic_DNA"/>
</dbReference>
<sequence>MSDANISYGAAWLAALTDHAEPLADYPASVRVVDAALAGRAARYIAVVPDAHARFPRARAGEVGLAEGWALARALHDAVAADEDAADKRVIVAVVDVPSQAYGRTEEAYGIHQALAAAAEGAIRARRAGHPVVTLIAGKAMSGGFLAHGYQANRLVALSGEGVQVHAMGKQAAARITQRSVEGVEQLAREITPMAYDIDSYERLGLLHARLDIAPTAADDAEAVERVHQALADAVADIGDTRGLDARIGQGERTATAAVRQRLAEAWAG</sequence>
<dbReference type="InParanoid" id="A0A423PRE3"/>
<dbReference type="OrthoDB" id="6086640at2"/>
<accession>A0A423PRE3</accession>
<name>A0A423PRE3_9GAMM</name>
<dbReference type="SUPFAM" id="SSF52096">
    <property type="entry name" value="ClpP/crotonase"/>
    <property type="match status" value="1"/>
</dbReference>
<dbReference type="InterPro" id="IPR029045">
    <property type="entry name" value="ClpP/crotonase-like_dom_sf"/>
</dbReference>
<dbReference type="AlphaFoldDB" id="A0A423PRE3"/>
<dbReference type="InterPro" id="IPR009648">
    <property type="entry name" value="Malonate_gamma"/>
</dbReference>
<dbReference type="Pfam" id="PF06833">
    <property type="entry name" value="MdcE"/>
    <property type="match status" value="1"/>
</dbReference>
<comment type="caution">
    <text evidence="1">The sequence shown here is derived from an EMBL/GenBank/DDBJ whole genome shotgun (WGS) entry which is preliminary data.</text>
</comment>
<protein>
    <submittedName>
        <fullName evidence="1">Malonate decarboxylase subunit gamma</fullName>
    </submittedName>
</protein>
<gene>
    <name evidence="1" type="ORF">SAJA_08775</name>
</gene>
<dbReference type="Gene3D" id="3.90.226.10">
    <property type="entry name" value="2-enoyl-CoA Hydratase, Chain A, domain 1"/>
    <property type="match status" value="1"/>
</dbReference>
<evidence type="ECO:0000313" key="1">
    <source>
        <dbReference type="EMBL" id="ROO28132.1"/>
    </source>
</evidence>
<dbReference type="GO" id="GO:0005975">
    <property type="term" value="P:carbohydrate metabolic process"/>
    <property type="evidence" value="ECO:0007669"/>
    <property type="project" value="InterPro"/>
</dbReference>
<proteinExistence type="predicted"/>